<reference evidence="1 2" key="1">
    <citation type="submission" date="2019-07" db="EMBL/GenBank/DDBJ databases">
        <title>Genomic Encyclopedia of Archaeal and Bacterial Type Strains, Phase II (KMG-II): from individual species to whole genera.</title>
        <authorList>
            <person name="Goeker M."/>
        </authorList>
    </citation>
    <scope>NUCLEOTIDE SEQUENCE [LARGE SCALE GENOMIC DNA]</scope>
    <source>
        <strain evidence="1 2">ATCC BAA-2084</strain>
    </source>
</reference>
<accession>A0A562USL9</accession>
<sequence>MFIAFNMMFDSRIPSASANAVSRRSALRAFGWPELTARINAARDLRHELSRDSSLMTTSFMDAAAGYFASGTQSKRVVNPNALEAGKACDGMGIAAECDANASDAREIND</sequence>
<evidence type="ECO:0000313" key="2">
    <source>
        <dbReference type="Proteomes" id="UP000320547"/>
    </source>
</evidence>
<dbReference type="EMBL" id="VLLK01000001">
    <property type="protein sequence ID" value="TWJ08610.1"/>
    <property type="molecule type" value="Genomic_DNA"/>
</dbReference>
<dbReference type="AlphaFoldDB" id="A0A562USL9"/>
<dbReference type="STRING" id="476157.GCA_001663155_00517"/>
<comment type="caution">
    <text evidence="1">The sequence shown here is derived from an EMBL/GenBank/DDBJ whole genome shotgun (WGS) entry which is preliminary data.</text>
</comment>
<organism evidence="1 2">
    <name type="scientific">Altererythrobacter ishigakiensis</name>
    <dbReference type="NCBI Taxonomy" id="476157"/>
    <lineage>
        <taxon>Bacteria</taxon>
        <taxon>Pseudomonadati</taxon>
        <taxon>Pseudomonadota</taxon>
        <taxon>Alphaproteobacteria</taxon>
        <taxon>Sphingomonadales</taxon>
        <taxon>Erythrobacteraceae</taxon>
        <taxon>Altererythrobacter</taxon>
    </lineage>
</organism>
<dbReference type="Proteomes" id="UP000320547">
    <property type="component" value="Unassembled WGS sequence"/>
</dbReference>
<evidence type="ECO:0000313" key="1">
    <source>
        <dbReference type="EMBL" id="TWJ08610.1"/>
    </source>
</evidence>
<keyword evidence="2" id="KW-1185">Reference proteome</keyword>
<protein>
    <submittedName>
        <fullName evidence="1">Uncharacterized protein</fullName>
    </submittedName>
</protein>
<name>A0A562USL9_9SPHN</name>
<gene>
    <name evidence="1" type="ORF">JN10_0225</name>
</gene>
<proteinExistence type="predicted"/>